<keyword evidence="7" id="KW-1185">Reference proteome</keyword>
<comment type="caution">
    <text evidence="6">The sequence shown here is derived from an EMBL/GenBank/DDBJ whole genome shotgun (WGS) entry which is preliminary data.</text>
</comment>
<dbReference type="GO" id="GO:0007623">
    <property type="term" value="P:circadian rhythm"/>
    <property type="evidence" value="ECO:0007669"/>
    <property type="project" value="InterPro"/>
</dbReference>
<dbReference type="RefSeq" id="WP_124147150.1">
    <property type="nucleotide sequence ID" value="NZ_CAWOKI010000234.1"/>
</dbReference>
<protein>
    <recommendedName>
        <fullName evidence="2">Circadian clock oscillator protein KaiA</fullName>
    </recommendedName>
</protein>
<sequence>MEISQITYSSANQDLATVPKTLPTQISVCVYLYDDRFAHSVTKLLSSDRYLVALTNSSREFFQLVEENNNIDCLIFQEYSELTSLIEKLQDKSILLPAVIIKQLKSESDHKNHSLANTNFTKSQEQHNDSSFIYHEAEVSLLIEQLSQIDFYIGQSIQKFLKLSLSNSSTDKSQKSSQIADENTKNSLNQQQRRLSEKLRERLGYLGVYYKRNPTNFIRNMPPEERRKFLDQLNLEYRHIVLKYFSKDNSVNNQIDEFVNLCFFSDIPVTQIVEIHMDLMDEFSKQLQLEGRSEEILLDYRLTLIDTIAHLCEMYRRSIPRES</sequence>
<accession>A0A3N6RHR8</accession>
<feature type="region of interest" description="Disordered" evidence="3">
    <location>
        <begin position="172"/>
        <end position="192"/>
    </location>
</feature>
<dbReference type="SUPFAM" id="SSF52172">
    <property type="entry name" value="CheY-like"/>
    <property type="match status" value="1"/>
</dbReference>
<reference evidence="6 7" key="1">
    <citation type="journal article" date="2018" name="ACS Chem. Biol.">
        <title>Ketoreductase domain dysfunction expands chemodiversity: malyngamide biosynthesis in the cyanobacterium Okeania hirsuta.</title>
        <authorList>
            <person name="Moss N.A."/>
            <person name="Leao T."/>
            <person name="Rankin M."/>
            <person name="McCullough T.M."/>
            <person name="Qu P."/>
            <person name="Korobeynikov A."/>
            <person name="Smith J.L."/>
            <person name="Gerwick L."/>
            <person name="Gerwick W.H."/>
        </authorList>
    </citation>
    <scope>NUCLEOTIDE SEQUENCE [LARGE SCALE GENOMIC DNA]</scope>
    <source>
        <strain evidence="6 7">PAB10Feb10-1</strain>
    </source>
</reference>
<keyword evidence="1" id="KW-0090">Biological rhythms</keyword>
<dbReference type="InterPro" id="IPR011006">
    <property type="entry name" value="CheY-like_superfamily"/>
</dbReference>
<dbReference type="SUPFAM" id="SSF101215">
    <property type="entry name" value="KaiA/RbsU domain"/>
    <property type="match status" value="1"/>
</dbReference>
<dbReference type="EMBL" id="RCBY01000168">
    <property type="protein sequence ID" value="RQH31175.1"/>
    <property type="molecule type" value="Genomic_DNA"/>
</dbReference>
<evidence type="ECO:0000259" key="5">
    <source>
        <dbReference type="PROSITE" id="PS51431"/>
    </source>
</evidence>
<dbReference type="SMART" id="SM01247">
    <property type="entry name" value="KaiA"/>
    <property type="match status" value="1"/>
</dbReference>
<gene>
    <name evidence="6" type="ORF">D5R40_23315</name>
</gene>
<feature type="domain" description="KaiA C-terminal" evidence="5">
    <location>
        <begin position="213"/>
        <end position="321"/>
    </location>
</feature>
<feature type="domain" description="KaiA N-terminal" evidence="4">
    <location>
        <begin position="22"/>
        <end position="203"/>
    </location>
</feature>
<dbReference type="PROSITE" id="PS51430">
    <property type="entry name" value="KAIA_N"/>
    <property type="match status" value="1"/>
</dbReference>
<proteinExistence type="predicted"/>
<dbReference type="InterPro" id="IPR020844">
    <property type="entry name" value="Circadian_clock_KaiA_N"/>
</dbReference>
<dbReference type="PROSITE" id="PS51431">
    <property type="entry name" value="KAIA_C"/>
    <property type="match status" value="1"/>
</dbReference>
<evidence type="ECO:0000256" key="2">
    <source>
        <dbReference type="ARBA" id="ARBA00034852"/>
    </source>
</evidence>
<dbReference type="InterPro" id="IPR020856">
    <property type="entry name" value="Circadian_clock_protein_KaiA_C"/>
</dbReference>
<dbReference type="InterPro" id="IPR011648">
    <property type="entry name" value="Circadian_clock_KaiA"/>
</dbReference>
<evidence type="ECO:0000256" key="1">
    <source>
        <dbReference type="ARBA" id="ARBA00023108"/>
    </source>
</evidence>
<evidence type="ECO:0000313" key="6">
    <source>
        <dbReference type="EMBL" id="RQH31175.1"/>
    </source>
</evidence>
<feature type="compositionally biased region" description="Polar residues" evidence="3">
    <location>
        <begin position="178"/>
        <end position="192"/>
    </location>
</feature>
<dbReference type="OrthoDB" id="513549at2"/>
<organism evidence="6 7">
    <name type="scientific">Okeania hirsuta</name>
    <dbReference type="NCBI Taxonomy" id="1458930"/>
    <lineage>
        <taxon>Bacteria</taxon>
        <taxon>Bacillati</taxon>
        <taxon>Cyanobacteriota</taxon>
        <taxon>Cyanophyceae</taxon>
        <taxon>Oscillatoriophycideae</taxon>
        <taxon>Oscillatoriales</taxon>
        <taxon>Microcoleaceae</taxon>
        <taxon>Okeania</taxon>
    </lineage>
</organism>
<dbReference type="Gene3D" id="1.10.1240.30">
    <property type="entry name" value="KaiA/RbsU domain"/>
    <property type="match status" value="1"/>
</dbReference>
<evidence type="ECO:0000256" key="3">
    <source>
        <dbReference type="SAM" id="MobiDB-lite"/>
    </source>
</evidence>
<name>A0A3N6RHR8_9CYAN</name>
<evidence type="ECO:0000259" key="4">
    <source>
        <dbReference type="PROSITE" id="PS51430"/>
    </source>
</evidence>
<dbReference type="Proteomes" id="UP000269154">
    <property type="component" value="Unassembled WGS sequence"/>
</dbReference>
<dbReference type="Pfam" id="PF07688">
    <property type="entry name" value="KaiA"/>
    <property type="match status" value="1"/>
</dbReference>
<dbReference type="InterPro" id="IPR017944">
    <property type="entry name" value="KaiA/RbsU_helical_domain_sf"/>
</dbReference>
<dbReference type="AlphaFoldDB" id="A0A3N6RHR8"/>
<dbReference type="Gene3D" id="3.40.50.2300">
    <property type="match status" value="1"/>
</dbReference>
<dbReference type="Pfam" id="PF21714">
    <property type="entry name" value="KaiA_N"/>
    <property type="match status" value="1"/>
</dbReference>
<evidence type="ECO:0000313" key="7">
    <source>
        <dbReference type="Proteomes" id="UP000269154"/>
    </source>
</evidence>